<dbReference type="GO" id="GO:0000725">
    <property type="term" value="P:recombinational repair"/>
    <property type="evidence" value="ECO:0007669"/>
    <property type="project" value="TreeGrafter"/>
</dbReference>
<dbReference type="Gene3D" id="3.40.50.300">
    <property type="entry name" value="P-loop containing nucleotide triphosphate hydrolases"/>
    <property type="match status" value="4"/>
</dbReference>
<dbReference type="EC" id="5.6.2.4" evidence="12"/>
<dbReference type="PANTHER" id="PTHR11070">
    <property type="entry name" value="UVRD / RECB / PCRA DNA HELICASE FAMILY MEMBER"/>
    <property type="match status" value="1"/>
</dbReference>
<evidence type="ECO:0000256" key="13">
    <source>
        <dbReference type="ARBA" id="ARBA00048988"/>
    </source>
</evidence>
<dbReference type="InterPro" id="IPR000212">
    <property type="entry name" value="DNA_helicase_UvrD/REP"/>
</dbReference>
<dbReference type="InterPro" id="IPR027417">
    <property type="entry name" value="P-loop_NTPase"/>
</dbReference>
<reference evidence="18 19" key="1">
    <citation type="submission" date="2020-02" db="EMBL/GenBank/DDBJ databases">
        <title>Draft genome sequence of Limisphaera ngatamarikiensis NGM72.4T, a thermophilic Verrucomicrobia grouped in subdivision 3.</title>
        <authorList>
            <person name="Carere C.R."/>
            <person name="Steen J."/>
            <person name="Hugenholtz P."/>
            <person name="Stott M.B."/>
        </authorList>
    </citation>
    <scope>NUCLEOTIDE SEQUENCE [LARGE SCALE GENOMIC DNA]</scope>
    <source>
        <strain evidence="18 19">NGM72.4</strain>
    </source>
</reference>
<organism evidence="18 19">
    <name type="scientific">Limisphaera ngatamarikiensis</name>
    <dbReference type="NCBI Taxonomy" id="1324935"/>
    <lineage>
        <taxon>Bacteria</taxon>
        <taxon>Pseudomonadati</taxon>
        <taxon>Verrucomicrobiota</taxon>
        <taxon>Verrucomicrobiia</taxon>
        <taxon>Limisphaerales</taxon>
        <taxon>Limisphaeraceae</taxon>
        <taxon>Limisphaera</taxon>
    </lineage>
</organism>
<evidence type="ECO:0000256" key="7">
    <source>
        <dbReference type="ARBA" id="ARBA00022840"/>
    </source>
</evidence>
<dbReference type="Proteomes" id="UP000477311">
    <property type="component" value="Unassembled WGS sequence"/>
</dbReference>
<dbReference type="InterPro" id="IPR014016">
    <property type="entry name" value="UvrD-like_ATP-bd"/>
</dbReference>
<comment type="caution">
    <text evidence="18">The sequence shown here is derived from an EMBL/GenBank/DDBJ whole genome shotgun (WGS) entry which is preliminary data.</text>
</comment>
<evidence type="ECO:0000256" key="10">
    <source>
        <dbReference type="ARBA" id="ARBA00023235"/>
    </source>
</evidence>
<dbReference type="PANTHER" id="PTHR11070:SF48">
    <property type="entry name" value="ATP-DEPENDENT HELICASE_NUCLEASE SUBUNIT A"/>
    <property type="match status" value="1"/>
</dbReference>
<evidence type="ECO:0000256" key="5">
    <source>
        <dbReference type="ARBA" id="ARBA00022806"/>
    </source>
</evidence>
<proteinExistence type="predicted"/>
<dbReference type="Pfam" id="PF13361">
    <property type="entry name" value="UvrD_C"/>
    <property type="match status" value="1"/>
</dbReference>
<evidence type="ECO:0000256" key="6">
    <source>
        <dbReference type="ARBA" id="ARBA00022839"/>
    </source>
</evidence>
<dbReference type="GO" id="GO:0005829">
    <property type="term" value="C:cytosol"/>
    <property type="evidence" value="ECO:0007669"/>
    <property type="project" value="TreeGrafter"/>
</dbReference>
<comment type="catalytic activity">
    <reaction evidence="11">
        <text>Couples ATP hydrolysis with the unwinding of duplex DNA by translocating in the 3'-5' direction.</text>
        <dbReference type="EC" id="5.6.2.4"/>
    </reaction>
</comment>
<evidence type="ECO:0000313" key="19">
    <source>
        <dbReference type="Proteomes" id="UP000477311"/>
    </source>
</evidence>
<dbReference type="Pfam" id="PF00580">
    <property type="entry name" value="UvrD-helicase"/>
    <property type="match status" value="2"/>
</dbReference>
<evidence type="ECO:0000259" key="17">
    <source>
        <dbReference type="PROSITE" id="PS51217"/>
    </source>
</evidence>
<dbReference type="InterPro" id="IPR014017">
    <property type="entry name" value="DNA_helicase_UvrD-like_C"/>
</dbReference>
<evidence type="ECO:0000256" key="3">
    <source>
        <dbReference type="ARBA" id="ARBA00022763"/>
    </source>
</evidence>
<dbReference type="PROSITE" id="PS51198">
    <property type="entry name" value="UVRD_HELICASE_ATP_BIND"/>
    <property type="match status" value="1"/>
</dbReference>
<dbReference type="GO" id="GO:0005524">
    <property type="term" value="F:ATP binding"/>
    <property type="evidence" value="ECO:0007669"/>
    <property type="project" value="UniProtKB-UniRule"/>
</dbReference>
<keyword evidence="10" id="KW-0413">Isomerase</keyword>
<accession>A0A6M1RXD7</accession>
<gene>
    <name evidence="18" type="ORF">G4L39_12160</name>
</gene>
<keyword evidence="2 14" id="KW-0547">Nucleotide-binding</keyword>
<sequence length="1237" mass="140521">MSVHPAGALPLPSTLTAAQARAVTAGGNVLVMAGAGTGKTRTLVERILHLLVGQPVGSQAGVRPRVTDFLVVTFTEAAAAELRERIRHRLEEAAAQDPSPFWHEQLALLDTACIGTLHSFCYRLIREHFAELQLDPRLTVMEEGQARLLEHEVFREVLEATLGETTPDAKSVEEAFVETFRAEETRLRDWVLRVHGYIRSLPDPHQWLEQQSRHLTEPEPVQWEAWLPEAFGFWLERWRPALEEEDRQQNPLATELLNLLRETGLFEVQGFRSGTSCASFCQRAITTLDEGLRDRRFLKKHCQPLTGCLADLRLLARWFESNGQAAGNESIRPLAWDWDRMRRPMLALLHLTRRFGEELAARKRERGLLDFADLEQFALDLLWDRDRNQPTDLARRLRQRFRWVFVDEYQDINPAQDLILRALSREAPHGNRFLVGDVKQSIYRFRRADPVIFRKYARDWDGAIHAQVIPLQENFRSHAGILTFVNTVFGALMDPSVGGVDYGPDARLQPGSTQPPAGTGAESHSPPVEVCLWPPRKPGNRSRVEPAENDLGDAEAGELEDLSRAEEEARLVACRLRELREAQWPVRDPGSGRTRPVRYADMAVLLRAPGPKTEIYLSQFEAVGVPLEVPRRGFFDALEVADLLNLLRLLDNPLQDLPLLAVLRSPFVGLTPDEMAWVCARDRNLPVWLRLRRWVNHGDDTGPSELDLPGLRRRLKGFLEKYARWRQLARVESVTRCMEVILSETQYVAWLESLPHGRFRRMHVERCLELARDYDRIQGEGLGRFLRQMEAYQESETEPEVPAEAGADAVRLLSIHQSKGLEFPVVVVADLGKPFNLQDLHAQVLLDEHYGPSSQILSADGRRYHPSLSFWLSRHRQWRENLGEEVRLLYVAFTRARDYLLLTGHVRSLDLNRGHSTSSRLRLLQARTPMDWLLPVLQHNGLPAPGDQVTGRTQLFAWRWVVCDSPADTPPGGSDAVPRSAEEPQTSAPASTSSEDNPWAELLRLRQLAYPARSATVEPAKTSVTAAQRRWQEEERPVSLFPGLTAGRERRFPRPPLTAVERGTAHHRFLRHFNLQTPLTPDGLAAEARRLQNAGLLKPEEAEALDFDALGRFWRSEVGQQILQHPGAIRRELEFTVRMDALDLREVVGVRAEPGLAGEFVIVQGAADLVVVLPDQLWLLDFKTDEVEDAEVELRAAHYAPQLRLYARALERIYARPVVRLWLHFLTAGVTKEVARS</sequence>
<keyword evidence="7 14" id="KW-0067">ATP-binding</keyword>
<evidence type="ECO:0000256" key="14">
    <source>
        <dbReference type="PROSITE-ProRule" id="PRU00560"/>
    </source>
</evidence>
<dbReference type="InterPro" id="IPR011335">
    <property type="entry name" value="Restrct_endonuc-II-like"/>
</dbReference>
<dbReference type="SUPFAM" id="SSF52980">
    <property type="entry name" value="Restriction endonuclease-like"/>
    <property type="match status" value="1"/>
</dbReference>
<keyword evidence="9" id="KW-0234">DNA repair</keyword>
<evidence type="ECO:0000256" key="12">
    <source>
        <dbReference type="ARBA" id="ARBA00034808"/>
    </source>
</evidence>
<dbReference type="InterPro" id="IPR011604">
    <property type="entry name" value="PDDEXK-like_dom_sf"/>
</dbReference>
<feature type="compositionally biased region" description="Polar residues" evidence="15">
    <location>
        <begin position="983"/>
        <end position="996"/>
    </location>
</feature>
<keyword evidence="19" id="KW-1185">Reference proteome</keyword>
<keyword evidence="5 14" id="KW-0347">Helicase</keyword>
<evidence type="ECO:0000313" key="18">
    <source>
        <dbReference type="EMBL" id="NGO40141.1"/>
    </source>
</evidence>
<feature type="domain" description="UvrD-like helicase C-terminal" evidence="17">
    <location>
        <begin position="511"/>
        <end position="820"/>
    </location>
</feature>
<keyword evidence="4 14" id="KW-0378">Hydrolase</keyword>
<protein>
    <recommendedName>
        <fullName evidence="12">DNA 3'-5' helicase</fullName>
        <ecNumber evidence="12">5.6.2.4</ecNumber>
    </recommendedName>
</protein>
<evidence type="ECO:0000256" key="4">
    <source>
        <dbReference type="ARBA" id="ARBA00022801"/>
    </source>
</evidence>
<feature type="domain" description="UvrD-like helicase ATP-binding" evidence="16">
    <location>
        <begin position="12"/>
        <end position="478"/>
    </location>
</feature>
<feature type="region of interest" description="Disordered" evidence="15">
    <location>
        <begin position="969"/>
        <end position="998"/>
    </location>
</feature>
<evidence type="ECO:0000256" key="11">
    <source>
        <dbReference type="ARBA" id="ARBA00034617"/>
    </source>
</evidence>
<evidence type="ECO:0000256" key="1">
    <source>
        <dbReference type="ARBA" id="ARBA00022722"/>
    </source>
</evidence>
<evidence type="ECO:0000256" key="2">
    <source>
        <dbReference type="ARBA" id="ARBA00022741"/>
    </source>
</evidence>
<dbReference type="AlphaFoldDB" id="A0A6M1RXD7"/>
<keyword evidence="1" id="KW-0540">Nuclease</keyword>
<dbReference type="CDD" id="cd17932">
    <property type="entry name" value="DEXQc_UvrD"/>
    <property type="match status" value="2"/>
</dbReference>
<keyword evidence="6" id="KW-0269">Exonuclease</keyword>
<evidence type="ECO:0000256" key="8">
    <source>
        <dbReference type="ARBA" id="ARBA00023125"/>
    </source>
</evidence>
<dbReference type="EMBL" id="JAAKYA010000082">
    <property type="protein sequence ID" value="NGO40141.1"/>
    <property type="molecule type" value="Genomic_DNA"/>
</dbReference>
<dbReference type="GO" id="GO:0043138">
    <property type="term" value="F:3'-5' DNA helicase activity"/>
    <property type="evidence" value="ECO:0007669"/>
    <property type="project" value="UniProtKB-EC"/>
</dbReference>
<comment type="catalytic activity">
    <reaction evidence="13">
        <text>ATP + H2O = ADP + phosphate + H(+)</text>
        <dbReference type="Rhea" id="RHEA:13065"/>
        <dbReference type="ChEBI" id="CHEBI:15377"/>
        <dbReference type="ChEBI" id="CHEBI:15378"/>
        <dbReference type="ChEBI" id="CHEBI:30616"/>
        <dbReference type="ChEBI" id="CHEBI:43474"/>
        <dbReference type="ChEBI" id="CHEBI:456216"/>
        <dbReference type="EC" id="5.6.2.4"/>
    </reaction>
</comment>
<evidence type="ECO:0000256" key="15">
    <source>
        <dbReference type="SAM" id="MobiDB-lite"/>
    </source>
</evidence>
<name>A0A6M1RXD7_9BACT</name>
<dbReference type="RefSeq" id="WP_165108459.1">
    <property type="nucleotide sequence ID" value="NZ_JAAKYA010000082.1"/>
</dbReference>
<feature type="region of interest" description="Disordered" evidence="15">
    <location>
        <begin position="503"/>
        <end position="562"/>
    </location>
</feature>
<dbReference type="GO" id="GO:0003677">
    <property type="term" value="F:DNA binding"/>
    <property type="evidence" value="ECO:0007669"/>
    <property type="project" value="UniProtKB-KW"/>
</dbReference>
<dbReference type="PROSITE" id="PS51217">
    <property type="entry name" value="UVRD_HELICASE_CTER"/>
    <property type="match status" value="1"/>
</dbReference>
<dbReference type="GO" id="GO:0033202">
    <property type="term" value="C:DNA helicase complex"/>
    <property type="evidence" value="ECO:0007669"/>
    <property type="project" value="TreeGrafter"/>
</dbReference>
<dbReference type="GO" id="GO:0004527">
    <property type="term" value="F:exonuclease activity"/>
    <property type="evidence" value="ECO:0007669"/>
    <property type="project" value="UniProtKB-KW"/>
</dbReference>
<dbReference type="SUPFAM" id="SSF52540">
    <property type="entry name" value="P-loop containing nucleoside triphosphate hydrolases"/>
    <property type="match status" value="1"/>
</dbReference>
<evidence type="ECO:0000259" key="16">
    <source>
        <dbReference type="PROSITE" id="PS51198"/>
    </source>
</evidence>
<feature type="compositionally biased region" description="Acidic residues" evidence="15">
    <location>
        <begin position="547"/>
        <end position="560"/>
    </location>
</feature>
<keyword evidence="3" id="KW-0227">DNA damage</keyword>
<feature type="binding site" evidence="14">
    <location>
        <begin position="33"/>
        <end position="40"/>
    </location>
    <ligand>
        <name>ATP</name>
        <dbReference type="ChEBI" id="CHEBI:30616"/>
    </ligand>
</feature>
<evidence type="ECO:0000256" key="9">
    <source>
        <dbReference type="ARBA" id="ARBA00023204"/>
    </source>
</evidence>
<dbReference type="Gene3D" id="3.90.320.10">
    <property type="match status" value="1"/>
</dbReference>
<keyword evidence="8" id="KW-0238">DNA-binding</keyword>